<evidence type="ECO:0000313" key="1">
    <source>
        <dbReference type="EMBL" id="AYV78077.1"/>
    </source>
</evidence>
<reference evidence="1" key="1">
    <citation type="submission" date="2018-10" db="EMBL/GenBank/DDBJ databases">
        <title>Hidden diversity of soil giant viruses.</title>
        <authorList>
            <person name="Schulz F."/>
            <person name="Alteio L."/>
            <person name="Goudeau D."/>
            <person name="Ryan E.M."/>
            <person name="Malmstrom R.R."/>
            <person name="Blanchard J."/>
            <person name="Woyke T."/>
        </authorList>
    </citation>
    <scope>NUCLEOTIDE SEQUENCE</scope>
    <source>
        <strain evidence="1">EDV1</strain>
    </source>
</reference>
<organism evidence="1">
    <name type="scientific">Edafosvirus sp</name>
    <dbReference type="NCBI Taxonomy" id="2487765"/>
    <lineage>
        <taxon>Viruses</taxon>
        <taxon>Varidnaviria</taxon>
        <taxon>Bamfordvirae</taxon>
        <taxon>Nucleocytoviricota</taxon>
        <taxon>Megaviricetes</taxon>
        <taxon>Imitervirales</taxon>
        <taxon>Mimiviridae</taxon>
        <taxon>Klosneuvirinae</taxon>
    </lineage>
</organism>
<gene>
    <name evidence="1" type="ORF">Edafosvirus4_61</name>
</gene>
<protein>
    <submittedName>
        <fullName evidence="1">Uncharacterized protein</fullName>
    </submittedName>
</protein>
<name>A0A3G4ZT70_9VIRU</name>
<sequence length="105" mass="12565">MTTESNISTFELSIEDWETHLKKIPDGNEQLNKIVKEYIKQQTGTNYKYSDNVDKEFKYQEEYLDELYTVIDTDPKNNPEYILKYFISNITLMIVKKMIDNHNKT</sequence>
<dbReference type="EMBL" id="MK072069">
    <property type="protein sequence ID" value="AYV78077.1"/>
    <property type="molecule type" value="Genomic_DNA"/>
</dbReference>
<accession>A0A3G4ZT70</accession>
<proteinExistence type="predicted"/>